<dbReference type="EMBL" id="SEOQ01001856">
    <property type="protein sequence ID" value="TFY50383.1"/>
    <property type="molecule type" value="Genomic_DNA"/>
</dbReference>
<dbReference type="OrthoDB" id="3226064at2759"/>
<organism evidence="2 3">
    <name type="scientific">Dentipellis fragilis</name>
    <dbReference type="NCBI Taxonomy" id="205917"/>
    <lineage>
        <taxon>Eukaryota</taxon>
        <taxon>Fungi</taxon>
        <taxon>Dikarya</taxon>
        <taxon>Basidiomycota</taxon>
        <taxon>Agaricomycotina</taxon>
        <taxon>Agaricomycetes</taxon>
        <taxon>Russulales</taxon>
        <taxon>Hericiaceae</taxon>
        <taxon>Dentipellis</taxon>
    </lineage>
</organism>
<keyword evidence="3" id="KW-1185">Reference proteome</keyword>
<gene>
    <name evidence="2" type="ORF">EVG20_g11551</name>
</gene>
<feature type="compositionally biased region" description="Low complexity" evidence="1">
    <location>
        <begin position="180"/>
        <end position="196"/>
    </location>
</feature>
<feature type="non-terminal residue" evidence="2">
    <location>
        <position position="259"/>
    </location>
</feature>
<evidence type="ECO:0000256" key="1">
    <source>
        <dbReference type="SAM" id="MobiDB-lite"/>
    </source>
</evidence>
<dbReference type="SUPFAM" id="SSF81383">
    <property type="entry name" value="F-box domain"/>
    <property type="match status" value="1"/>
</dbReference>
<protein>
    <recommendedName>
        <fullName evidence="4">F-box domain-containing protein</fullName>
    </recommendedName>
</protein>
<evidence type="ECO:0000313" key="3">
    <source>
        <dbReference type="Proteomes" id="UP000298327"/>
    </source>
</evidence>
<dbReference type="STRING" id="205917.A0A4Y9XLZ9"/>
<reference evidence="2 3" key="1">
    <citation type="submission" date="2019-02" db="EMBL/GenBank/DDBJ databases">
        <title>Genome sequencing of the rare red list fungi Dentipellis fragilis.</title>
        <authorList>
            <person name="Buettner E."/>
            <person name="Kellner H."/>
        </authorList>
    </citation>
    <scope>NUCLEOTIDE SEQUENCE [LARGE SCALE GENOMIC DNA]</scope>
    <source>
        <strain evidence="2 3">DSM 105465</strain>
    </source>
</reference>
<dbReference type="Proteomes" id="UP000298327">
    <property type="component" value="Unassembled WGS sequence"/>
</dbReference>
<proteinExistence type="predicted"/>
<name>A0A4Y9XLZ9_9AGAM</name>
<accession>A0A4Y9XLZ9</accession>
<dbReference type="InterPro" id="IPR036047">
    <property type="entry name" value="F-box-like_dom_sf"/>
</dbReference>
<comment type="caution">
    <text evidence="2">The sequence shown here is derived from an EMBL/GenBank/DDBJ whole genome shotgun (WGS) entry which is preliminary data.</text>
</comment>
<sequence>MSSSVTNGPPRPRSYIPTLFSPLSSTLTVLSVQSPLTVRRAIFDFLRTSVPACPAPLPSPLPLAAVVRHAAADSLTPCSPVLFSLLRSAQPAMTHSAVFAFPSTSRHISALPQELLEEILIIASALGFPTTASVFAQTCRASHKLVYQPFHSHLWREMFLEVFDDPRPSQAINSFGCAQPSRSRSASPSGKGKGPALPKDEYPWKTEYQSRIWTAIYIRRRTTQPIPPDLPTTSADLQKVAETLLSVITTAEPLPSTSF</sequence>
<evidence type="ECO:0008006" key="4">
    <source>
        <dbReference type="Google" id="ProtNLM"/>
    </source>
</evidence>
<evidence type="ECO:0000313" key="2">
    <source>
        <dbReference type="EMBL" id="TFY50383.1"/>
    </source>
</evidence>
<feature type="region of interest" description="Disordered" evidence="1">
    <location>
        <begin position="174"/>
        <end position="201"/>
    </location>
</feature>
<dbReference type="AlphaFoldDB" id="A0A4Y9XLZ9"/>